<evidence type="ECO:0000313" key="3">
    <source>
        <dbReference type="Proteomes" id="UP000002139"/>
    </source>
</evidence>
<protein>
    <recommendedName>
        <fullName evidence="1">H-type lectin domain-containing protein</fullName>
    </recommendedName>
</protein>
<accession>A9FPK2</accession>
<feature type="domain" description="H-type lectin" evidence="1">
    <location>
        <begin position="31"/>
        <end position="95"/>
    </location>
</feature>
<dbReference type="STRING" id="448385.sce1909"/>
<dbReference type="EMBL" id="AM746676">
    <property type="protein sequence ID" value="CAN92067.1"/>
    <property type="molecule type" value="Genomic_DNA"/>
</dbReference>
<dbReference type="InterPro" id="IPR019019">
    <property type="entry name" value="H-type_lectin_domain"/>
</dbReference>
<evidence type="ECO:0000313" key="2">
    <source>
        <dbReference type="EMBL" id="CAN92067.1"/>
    </source>
</evidence>
<dbReference type="KEGG" id="scl:sce1909"/>
<dbReference type="Gene3D" id="2.60.40.2080">
    <property type="match status" value="1"/>
</dbReference>
<dbReference type="InterPro" id="IPR037221">
    <property type="entry name" value="H-type_lectin_dom_sf"/>
</dbReference>
<dbReference type="SUPFAM" id="SSF141086">
    <property type="entry name" value="Agglutinin HPA-like"/>
    <property type="match status" value="1"/>
</dbReference>
<dbReference type="GO" id="GO:0030246">
    <property type="term" value="F:carbohydrate binding"/>
    <property type="evidence" value="ECO:0007669"/>
    <property type="project" value="InterPro"/>
</dbReference>
<sequence length="98" mass="10774">MLAGTNHFGKAQPHWNLLGPPSEGIDREFSARVEFEREFNSPPVVHIGIAGLDVEGSDAVRVRVRARHIDRAGFTVLLSTWFGSQVHGVDVNWIALGT</sequence>
<dbReference type="HOGENOM" id="CLU_2332173_0_0_7"/>
<dbReference type="AlphaFoldDB" id="A9FPK2"/>
<dbReference type="Proteomes" id="UP000002139">
    <property type="component" value="Chromosome"/>
</dbReference>
<organism evidence="2 3">
    <name type="scientific">Sorangium cellulosum (strain So ce56)</name>
    <name type="common">Polyangium cellulosum (strain So ce56)</name>
    <dbReference type="NCBI Taxonomy" id="448385"/>
    <lineage>
        <taxon>Bacteria</taxon>
        <taxon>Pseudomonadati</taxon>
        <taxon>Myxococcota</taxon>
        <taxon>Polyangia</taxon>
        <taxon>Polyangiales</taxon>
        <taxon>Polyangiaceae</taxon>
        <taxon>Sorangium</taxon>
    </lineage>
</organism>
<reference evidence="2 3" key="1">
    <citation type="journal article" date="2007" name="Nat. Biotechnol.">
        <title>Complete genome sequence of the myxobacterium Sorangium cellulosum.</title>
        <authorList>
            <person name="Schneiker S."/>
            <person name="Perlova O."/>
            <person name="Kaiser O."/>
            <person name="Gerth K."/>
            <person name="Alici A."/>
            <person name="Altmeyer M.O."/>
            <person name="Bartels D."/>
            <person name="Bekel T."/>
            <person name="Beyer S."/>
            <person name="Bode E."/>
            <person name="Bode H.B."/>
            <person name="Bolten C.J."/>
            <person name="Choudhuri J.V."/>
            <person name="Doss S."/>
            <person name="Elnakady Y.A."/>
            <person name="Frank B."/>
            <person name="Gaigalat L."/>
            <person name="Goesmann A."/>
            <person name="Groeger C."/>
            <person name="Gross F."/>
            <person name="Jelsbak L."/>
            <person name="Jelsbak L."/>
            <person name="Kalinowski J."/>
            <person name="Kegler C."/>
            <person name="Knauber T."/>
            <person name="Konietzny S."/>
            <person name="Kopp M."/>
            <person name="Krause L."/>
            <person name="Krug D."/>
            <person name="Linke B."/>
            <person name="Mahmud T."/>
            <person name="Martinez-Arias R."/>
            <person name="McHardy A.C."/>
            <person name="Merai M."/>
            <person name="Meyer F."/>
            <person name="Mormann S."/>
            <person name="Munoz-Dorado J."/>
            <person name="Perez J."/>
            <person name="Pradella S."/>
            <person name="Rachid S."/>
            <person name="Raddatz G."/>
            <person name="Rosenau F."/>
            <person name="Rueckert C."/>
            <person name="Sasse F."/>
            <person name="Scharfe M."/>
            <person name="Schuster S.C."/>
            <person name="Suen G."/>
            <person name="Treuner-Lange A."/>
            <person name="Velicer G.J."/>
            <person name="Vorholter F.-J."/>
            <person name="Weissman K.J."/>
            <person name="Welch R.D."/>
            <person name="Wenzel S.C."/>
            <person name="Whitworth D.E."/>
            <person name="Wilhelm S."/>
            <person name="Wittmann C."/>
            <person name="Bloecker H."/>
            <person name="Puehler A."/>
            <person name="Mueller R."/>
        </authorList>
    </citation>
    <scope>NUCLEOTIDE SEQUENCE [LARGE SCALE GENOMIC DNA]</scope>
    <source>
        <strain evidence="3">So ce56</strain>
    </source>
</reference>
<name>A9FPK2_SORC5</name>
<gene>
    <name evidence="2" type="ordered locus">sce1909</name>
</gene>
<dbReference type="Pfam" id="PF09458">
    <property type="entry name" value="H_lectin"/>
    <property type="match status" value="1"/>
</dbReference>
<keyword evidence="3" id="KW-1185">Reference proteome</keyword>
<proteinExistence type="predicted"/>
<evidence type="ECO:0000259" key="1">
    <source>
        <dbReference type="Pfam" id="PF09458"/>
    </source>
</evidence>
<dbReference type="GO" id="GO:0007155">
    <property type="term" value="P:cell adhesion"/>
    <property type="evidence" value="ECO:0007669"/>
    <property type="project" value="InterPro"/>
</dbReference>